<proteinExistence type="predicted"/>
<keyword evidence="2" id="KW-0812">Transmembrane</keyword>
<dbReference type="STRING" id="337451.A0A443NNN6"/>
<dbReference type="PANTHER" id="PTHR33709">
    <property type="entry name" value="OSJNBA0035M09.9 PROTEIN"/>
    <property type="match status" value="1"/>
</dbReference>
<evidence type="ECO:0000256" key="1">
    <source>
        <dbReference type="SAM" id="MobiDB-lite"/>
    </source>
</evidence>
<dbReference type="AlphaFoldDB" id="A0A443NNN6"/>
<accession>A0A443NNN6</accession>
<feature type="transmembrane region" description="Helical" evidence="2">
    <location>
        <begin position="156"/>
        <end position="176"/>
    </location>
</feature>
<reference evidence="3 4" key="1">
    <citation type="journal article" date="2019" name="Nat. Plants">
        <title>Stout camphor tree genome fills gaps in understanding of flowering plant genome evolution.</title>
        <authorList>
            <person name="Chaw S.M."/>
            <person name="Liu Y.C."/>
            <person name="Wu Y.W."/>
            <person name="Wang H.Y."/>
            <person name="Lin C.I."/>
            <person name="Wu C.S."/>
            <person name="Ke H.M."/>
            <person name="Chang L.Y."/>
            <person name="Hsu C.Y."/>
            <person name="Yang H.T."/>
            <person name="Sudianto E."/>
            <person name="Hsu M.H."/>
            <person name="Wu K.P."/>
            <person name="Wang L.N."/>
            <person name="Leebens-Mack J.H."/>
            <person name="Tsai I.J."/>
        </authorList>
    </citation>
    <scope>NUCLEOTIDE SEQUENCE [LARGE SCALE GENOMIC DNA]</scope>
    <source>
        <strain evidence="4">cv. Chaw 1501</strain>
        <tissue evidence="3">Young leaves</tissue>
    </source>
</reference>
<keyword evidence="4" id="KW-1185">Reference proteome</keyword>
<evidence type="ECO:0000256" key="2">
    <source>
        <dbReference type="SAM" id="Phobius"/>
    </source>
</evidence>
<dbReference type="InterPro" id="IPR040339">
    <property type="entry name" value="At1g16860-like"/>
</dbReference>
<feature type="compositionally biased region" description="Polar residues" evidence="1">
    <location>
        <begin position="82"/>
        <end position="94"/>
    </location>
</feature>
<keyword evidence="2" id="KW-1133">Transmembrane helix</keyword>
<evidence type="ECO:0000313" key="4">
    <source>
        <dbReference type="Proteomes" id="UP000283530"/>
    </source>
</evidence>
<dbReference type="EMBL" id="QPKB01000003">
    <property type="protein sequence ID" value="RWR80144.1"/>
    <property type="molecule type" value="Genomic_DNA"/>
</dbReference>
<comment type="caution">
    <text evidence="3">The sequence shown here is derived from an EMBL/GenBank/DDBJ whole genome shotgun (WGS) entry which is preliminary data.</text>
</comment>
<organism evidence="3 4">
    <name type="scientific">Cinnamomum micranthum f. kanehirae</name>
    <dbReference type="NCBI Taxonomy" id="337451"/>
    <lineage>
        <taxon>Eukaryota</taxon>
        <taxon>Viridiplantae</taxon>
        <taxon>Streptophyta</taxon>
        <taxon>Embryophyta</taxon>
        <taxon>Tracheophyta</taxon>
        <taxon>Spermatophyta</taxon>
        <taxon>Magnoliopsida</taxon>
        <taxon>Magnoliidae</taxon>
        <taxon>Laurales</taxon>
        <taxon>Lauraceae</taxon>
        <taxon>Cinnamomum</taxon>
    </lineage>
</organism>
<feature type="compositionally biased region" description="Low complexity" evidence="1">
    <location>
        <begin position="58"/>
        <end position="81"/>
    </location>
</feature>
<dbReference type="PANTHER" id="PTHR33709:SF17">
    <property type="entry name" value="UBIQUITIN-SPECIFIC PROTEASE FAMILY C19-RELATED PROTEIN"/>
    <property type="match status" value="1"/>
</dbReference>
<dbReference type="OrthoDB" id="1743201at2759"/>
<evidence type="ECO:0000313" key="3">
    <source>
        <dbReference type="EMBL" id="RWR80144.1"/>
    </source>
</evidence>
<feature type="transmembrane region" description="Helical" evidence="2">
    <location>
        <begin position="182"/>
        <end position="204"/>
    </location>
</feature>
<feature type="region of interest" description="Disordered" evidence="1">
    <location>
        <begin position="1"/>
        <end position="131"/>
    </location>
</feature>
<protein>
    <submittedName>
        <fullName evidence="3">Uncharacterized protein</fullName>
    </submittedName>
</protein>
<gene>
    <name evidence="3" type="ORF">CKAN_00876700</name>
</gene>
<keyword evidence="2" id="KW-0472">Membrane</keyword>
<dbReference type="Proteomes" id="UP000283530">
    <property type="component" value="Unassembled WGS sequence"/>
</dbReference>
<name>A0A443NNN6_9MAGN</name>
<sequence length="347" mass="36918">MGTRTPSHQLGSGLYVSGHPDQHKERQPTMGSRAVPYTGGDVKKSGELGKMFDIYVEPTSSKSRPSPSSSAPNSGSIPYSSRPASNSGPLQKKSSGPLPLPTTGLITSGPISGSGGGARRSGQLEPSGSMGKSYGTAVTNLGEKEAKFGFKVSKPIMWVGILVFAVGLMVGVFVMVTVKKVVILVAVGGGLVLVVLLVGWNYAWGKRGFMKFLSKYPDAELRGATDGQFIKVTGNCSCEFPLGYFPLSDLRVLSWKTRSHCRRYRSHIVASGLRHQLVSESMIHLRSPVEIADPSPPSSLSSSSKDAKIVAAALYHGRRLQCPTSIAAEASPQLPVAFFVFLLHPSK</sequence>
<feature type="compositionally biased region" description="Polar residues" evidence="1">
    <location>
        <begin position="1"/>
        <end position="10"/>
    </location>
</feature>